<comment type="caution">
    <text evidence="1">The sequence shown here is derived from an EMBL/GenBank/DDBJ whole genome shotgun (WGS) entry which is preliminary data.</text>
</comment>
<evidence type="ECO:0000313" key="1">
    <source>
        <dbReference type="EMBL" id="RAR74389.1"/>
    </source>
</evidence>
<gene>
    <name evidence="1" type="ORF">AX018_10633</name>
</gene>
<dbReference type="EMBL" id="QLTA01000063">
    <property type="protein sequence ID" value="RAR74389.1"/>
    <property type="molecule type" value="Genomic_DNA"/>
</dbReference>
<dbReference type="RefSeq" id="WP_146749395.1">
    <property type="nucleotide sequence ID" value="NZ_CBCSGC010000045.1"/>
</dbReference>
<name>A0A328YKJ4_9BURK</name>
<dbReference type="AlphaFoldDB" id="A0A328YKJ4"/>
<reference evidence="1 2" key="1">
    <citation type="submission" date="2018-06" db="EMBL/GenBank/DDBJ databases">
        <title>Genomic Encyclopedia of Archaeal and Bacterial Type Strains, Phase II (KMG-II): from individual species to whole genera.</title>
        <authorList>
            <person name="Goeker M."/>
        </authorList>
    </citation>
    <scope>NUCLEOTIDE SEQUENCE [LARGE SCALE GENOMIC DNA]</scope>
    <source>
        <strain evidence="1 2">CFPB 3232</strain>
    </source>
</reference>
<keyword evidence="2" id="KW-1185">Reference proteome</keyword>
<dbReference type="InterPro" id="IPR056510">
    <property type="entry name" value="WapI"/>
</dbReference>
<dbReference type="Pfam" id="PF24716">
    <property type="entry name" value="WapI"/>
    <property type="match status" value="1"/>
</dbReference>
<protein>
    <submittedName>
        <fullName evidence="1">Uncharacterized protein</fullName>
    </submittedName>
</protein>
<evidence type="ECO:0000313" key="2">
    <source>
        <dbReference type="Proteomes" id="UP000248856"/>
    </source>
</evidence>
<accession>A0A328YKJ4</accession>
<proteinExistence type="predicted"/>
<organism evidence="1 2">
    <name type="scientific">Paracidovorax anthurii</name>
    <dbReference type="NCBI Taxonomy" id="78229"/>
    <lineage>
        <taxon>Bacteria</taxon>
        <taxon>Pseudomonadati</taxon>
        <taxon>Pseudomonadota</taxon>
        <taxon>Betaproteobacteria</taxon>
        <taxon>Burkholderiales</taxon>
        <taxon>Comamonadaceae</taxon>
        <taxon>Paracidovorax</taxon>
    </lineage>
</organism>
<sequence>MLDIDFDDFKFSIEPLSRQTEGAGGRYMDWLSLEIKVKENEFNGRVRWLVMPAEILDFKEKLSRVYESLISGEKNIKPIELSGVESNFSLVISIANAWGHLFAQYTLKDSPDGPTLQGSFGLDQSYLPQWIGDLNDLLDFRG</sequence>
<dbReference type="Proteomes" id="UP000248856">
    <property type="component" value="Unassembled WGS sequence"/>
</dbReference>
<dbReference type="OrthoDB" id="7066782at2"/>